<sequence length="364" mass="40186">MMRAVLLAKASVTWTRLLYVLVVTFTFSLIFVARKMTEFPWLDMLHETSYAASARIVDNGWIPYVCAVVISVSVPVVVALRCSGVVSKLVIRLLSVVVMLVVSLFYVVMVFGVVGLVGSWRNYSFSSRLDATELVVAHEFNSLYCESQTEFFCDRAALSELLQVNFGQVVLANSSKKQSDEVVASCLAHYGLNVTQELPAWAKVCAYCVASEDTEHFKGFLNWISDECRPKNQTLSWCTGSQADADSARATIGSPYDVCRTPFLDYTHYWTRTLGGLIMGNVICLLGILASSLYPLIPRKPTQPVEVVPITEVPLTPTYEYVEVVKGSDISSLRSASITSAESDESDIQSGTSTLSSLSWYMDD</sequence>
<keyword evidence="1" id="KW-0812">Transmembrane</keyword>
<dbReference type="AlphaFoldDB" id="A0A8K1CT23"/>
<feature type="transmembrane region" description="Helical" evidence="1">
    <location>
        <begin position="61"/>
        <end position="81"/>
    </location>
</feature>
<organism evidence="2 3">
    <name type="scientific">Pythium oligandrum</name>
    <name type="common">Mycoparasitic fungus</name>
    <dbReference type="NCBI Taxonomy" id="41045"/>
    <lineage>
        <taxon>Eukaryota</taxon>
        <taxon>Sar</taxon>
        <taxon>Stramenopiles</taxon>
        <taxon>Oomycota</taxon>
        <taxon>Peronosporomycetes</taxon>
        <taxon>Pythiales</taxon>
        <taxon>Pythiaceae</taxon>
        <taxon>Pythium</taxon>
    </lineage>
</organism>
<feature type="transmembrane region" description="Helical" evidence="1">
    <location>
        <begin position="93"/>
        <end position="120"/>
    </location>
</feature>
<keyword evidence="1" id="KW-0472">Membrane</keyword>
<protein>
    <submittedName>
        <fullName evidence="2">Uncharacterized protein</fullName>
    </submittedName>
</protein>
<evidence type="ECO:0000313" key="2">
    <source>
        <dbReference type="EMBL" id="TMW68403.1"/>
    </source>
</evidence>
<accession>A0A8K1CT23</accession>
<dbReference type="Proteomes" id="UP000794436">
    <property type="component" value="Unassembled WGS sequence"/>
</dbReference>
<gene>
    <name evidence="2" type="ORF">Poli38472_005871</name>
</gene>
<comment type="caution">
    <text evidence="2">The sequence shown here is derived from an EMBL/GenBank/DDBJ whole genome shotgun (WGS) entry which is preliminary data.</text>
</comment>
<keyword evidence="1" id="KW-1133">Transmembrane helix</keyword>
<evidence type="ECO:0000313" key="3">
    <source>
        <dbReference type="Proteomes" id="UP000794436"/>
    </source>
</evidence>
<feature type="transmembrane region" description="Helical" evidence="1">
    <location>
        <begin position="12"/>
        <end position="33"/>
    </location>
</feature>
<feature type="transmembrane region" description="Helical" evidence="1">
    <location>
        <begin position="274"/>
        <end position="297"/>
    </location>
</feature>
<reference evidence="2" key="1">
    <citation type="submission" date="2019-03" db="EMBL/GenBank/DDBJ databases">
        <title>Long read genome sequence of the mycoparasitic Pythium oligandrum ATCC 38472 isolated from sugarbeet rhizosphere.</title>
        <authorList>
            <person name="Gaulin E."/>
        </authorList>
    </citation>
    <scope>NUCLEOTIDE SEQUENCE</scope>
    <source>
        <strain evidence="2">ATCC 38472_TT</strain>
    </source>
</reference>
<keyword evidence="3" id="KW-1185">Reference proteome</keyword>
<dbReference type="OrthoDB" id="70673at2759"/>
<evidence type="ECO:0000256" key="1">
    <source>
        <dbReference type="SAM" id="Phobius"/>
    </source>
</evidence>
<proteinExistence type="predicted"/>
<dbReference type="EMBL" id="SPLM01000002">
    <property type="protein sequence ID" value="TMW68403.1"/>
    <property type="molecule type" value="Genomic_DNA"/>
</dbReference>
<name>A0A8K1CT23_PYTOL</name>